<dbReference type="PROSITE" id="PS00518">
    <property type="entry name" value="ZF_RING_1"/>
    <property type="match status" value="1"/>
</dbReference>
<organism evidence="8 9">
    <name type="scientific">Neolentinus lepideus HHB14362 ss-1</name>
    <dbReference type="NCBI Taxonomy" id="1314782"/>
    <lineage>
        <taxon>Eukaryota</taxon>
        <taxon>Fungi</taxon>
        <taxon>Dikarya</taxon>
        <taxon>Basidiomycota</taxon>
        <taxon>Agaricomycotina</taxon>
        <taxon>Agaricomycetes</taxon>
        <taxon>Gloeophyllales</taxon>
        <taxon>Gloeophyllaceae</taxon>
        <taxon>Neolentinus</taxon>
    </lineage>
</organism>
<dbReference type="SUPFAM" id="SSF57850">
    <property type="entry name" value="RING/U-box"/>
    <property type="match status" value="1"/>
</dbReference>
<dbReference type="Gene3D" id="3.30.40.10">
    <property type="entry name" value="Zinc/RING finger domain, C3HC4 (zinc finger)"/>
    <property type="match status" value="1"/>
</dbReference>
<feature type="region of interest" description="Disordered" evidence="6">
    <location>
        <begin position="276"/>
        <end position="419"/>
    </location>
</feature>
<keyword evidence="9" id="KW-1185">Reference proteome</keyword>
<sequence length="419" mass="47851">MTRAECNICIDSLPVERFRVPPCGHAFCERCLLKYLDTPPVTRGKPCPQCRKAIRRTDLRPLFLTFSSSGLQHDTKHGDDEIMVRARDVSEKLGRMDERSSSKTFERAGRELEKVAKVVAPEGRTEGIAQFLIWDAVNEFQRRIAPTLAETDTLREEVRTLKVSTEFLHRERDRIQARVVVREGELARTLATLEEALEANLNLKSERAELEAECIALKARETATAEQYEKLVLEKNKWQATMPPLKAKAKKYKQRISDLEKDVARLEKEVEDKTRCLEETAQQMPPEYTSYPSQNHRDLEHDSDFDYRHPFFDEDEDEDDAESLYIGNPTSIAATPSSKSSVTSSYVHANGRPKTPLYSVTRPQPQPPRWVSEWQLNQPGPKRRKANPTPPPDFPVALDLKGRTTRPVQLGAKRKLSCA</sequence>
<dbReference type="PROSITE" id="PS50089">
    <property type="entry name" value="ZF_RING_2"/>
    <property type="match status" value="1"/>
</dbReference>
<dbReference type="GO" id="GO:0008270">
    <property type="term" value="F:zinc ion binding"/>
    <property type="evidence" value="ECO:0007669"/>
    <property type="project" value="UniProtKB-KW"/>
</dbReference>
<feature type="compositionally biased region" description="Basic and acidic residues" evidence="6">
    <location>
        <begin position="295"/>
        <end position="312"/>
    </location>
</feature>
<dbReference type="PANTHER" id="PTHR46569:SF1">
    <property type="entry name" value="E3 UBIQUITIN-PROTEIN LIGASE RFWD3-RELATED"/>
    <property type="match status" value="1"/>
</dbReference>
<dbReference type="InParanoid" id="A0A165NU45"/>
<protein>
    <recommendedName>
        <fullName evidence="7">RING-type domain-containing protein</fullName>
    </recommendedName>
</protein>
<dbReference type="EMBL" id="KV425626">
    <property type="protein sequence ID" value="KZT20111.1"/>
    <property type="molecule type" value="Genomic_DNA"/>
</dbReference>
<accession>A0A165NU45</accession>
<keyword evidence="5" id="KW-0175">Coiled coil</keyword>
<evidence type="ECO:0000313" key="9">
    <source>
        <dbReference type="Proteomes" id="UP000076761"/>
    </source>
</evidence>
<reference evidence="8 9" key="1">
    <citation type="journal article" date="2016" name="Mol. Biol. Evol.">
        <title>Comparative Genomics of Early-Diverging Mushroom-Forming Fungi Provides Insights into the Origins of Lignocellulose Decay Capabilities.</title>
        <authorList>
            <person name="Nagy L.G."/>
            <person name="Riley R."/>
            <person name="Tritt A."/>
            <person name="Adam C."/>
            <person name="Daum C."/>
            <person name="Floudas D."/>
            <person name="Sun H."/>
            <person name="Yadav J.S."/>
            <person name="Pangilinan J."/>
            <person name="Larsson K.H."/>
            <person name="Matsuura K."/>
            <person name="Barry K."/>
            <person name="Labutti K."/>
            <person name="Kuo R."/>
            <person name="Ohm R.A."/>
            <person name="Bhattacharya S.S."/>
            <person name="Shirouzu T."/>
            <person name="Yoshinaga Y."/>
            <person name="Martin F.M."/>
            <person name="Grigoriev I.V."/>
            <person name="Hibbett D.S."/>
        </authorList>
    </citation>
    <scope>NUCLEOTIDE SEQUENCE [LARGE SCALE GENOMIC DNA]</scope>
    <source>
        <strain evidence="8 9">HHB14362 ss-1</strain>
    </source>
</reference>
<dbReference type="InterPro" id="IPR052639">
    <property type="entry name" value="TRAIP_ubiq-protein_ligase"/>
</dbReference>
<feature type="domain" description="RING-type" evidence="7">
    <location>
        <begin position="6"/>
        <end position="51"/>
    </location>
</feature>
<evidence type="ECO:0000256" key="1">
    <source>
        <dbReference type="ARBA" id="ARBA00022723"/>
    </source>
</evidence>
<feature type="coiled-coil region" evidence="5">
    <location>
        <begin position="186"/>
        <end position="220"/>
    </location>
</feature>
<dbReference type="GO" id="GO:0090734">
    <property type="term" value="C:site of DNA damage"/>
    <property type="evidence" value="ECO:0007669"/>
    <property type="project" value="TreeGrafter"/>
</dbReference>
<dbReference type="SMART" id="SM00184">
    <property type="entry name" value="RING"/>
    <property type="match status" value="1"/>
</dbReference>
<dbReference type="AlphaFoldDB" id="A0A165NU45"/>
<keyword evidence="1" id="KW-0479">Metal-binding</keyword>
<dbReference type="GO" id="GO:0061630">
    <property type="term" value="F:ubiquitin protein ligase activity"/>
    <property type="evidence" value="ECO:0007669"/>
    <property type="project" value="TreeGrafter"/>
</dbReference>
<name>A0A165NU45_9AGAM</name>
<feature type="compositionally biased region" description="Acidic residues" evidence="6">
    <location>
        <begin position="313"/>
        <end position="322"/>
    </location>
</feature>
<keyword evidence="2 4" id="KW-0863">Zinc-finger</keyword>
<gene>
    <name evidence="8" type="ORF">NEOLEDRAFT_1141201</name>
</gene>
<dbReference type="PANTHER" id="PTHR46569">
    <property type="entry name" value="E3 UBIQUITIN-PROTEIN LIGASE TRAIP"/>
    <property type="match status" value="1"/>
</dbReference>
<dbReference type="GO" id="GO:0005634">
    <property type="term" value="C:nucleus"/>
    <property type="evidence" value="ECO:0007669"/>
    <property type="project" value="TreeGrafter"/>
</dbReference>
<dbReference type="OrthoDB" id="6105938at2759"/>
<evidence type="ECO:0000256" key="5">
    <source>
        <dbReference type="SAM" id="Coils"/>
    </source>
</evidence>
<evidence type="ECO:0000313" key="8">
    <source>
        <dbReference type="EMBL" id="KZT20111.1"/>
    </source>
</evidence>
<evidence type="ECO:0000256" key="6">
    <source>
        <dbReference type="SAM" id="MobiDB-lite"/>
    </source>
</evidence>
<dbReference type="Gene3D" id="1.10.287.1490">
    <property type="match status" value="1"/>
</dbReference>
<dbReference type="InterPro" id="IPR013083">
    <property type="entry name" value="Znf_RING/FYVE/PHD"/>
</dbReference>
<dbReference type="Pfam" id="PF14634">
    <property type="entry name" value="zf-RING_5"/>
    <property type="match status" value="1"/>
</dbReference>
<evidence type="ECO:0000256" key="3">
    <source>
        <dbReference type="ARBA" id="ARBA00022833"/>
    </source>
</evidence>
<dbReference type="GO" id="GO:0016567">
    <property type="term" value="P:protein ubiquitination"/>
    <property type="evidence" value="ECO:0007669"/>
    <property type="project" value="TreeGrafter"/>
</dbReference>
<evidence type="ECO:0000256" key="2">
    <source>
        <dbReference type="ARBA" id="ARBA00022771"/>
    </source>
</evidence>
<dbReference type="InterPro" id="IPR001841">
    <property type="entry name" value="Znf_RING"/>
</dbReference>
<keyword evidence="3" id="KW-0862">Zinc</keyword>
<evidence type="ECO:0000256" key="4">
    <source>
        <dbReference type="PROSITE-ProRule" id="PRU00175"/>
    </source>
</evidence>
<dbReference type="InterPro" id="IPR017907">
    <property type="entry name" value="Znf_RING_CS"/>
</dbReference>
<dbReference type="Proteomes" id="UP000076761">
    <property type="component" value="Unassembled WGS sequence"/>
</dbReference>
<dbReference type="GO" id="GO:0031297">
    <property type="term" value="P:replication fork processing"/>
    <property type="evidence" value="ECO:0007669"/>
    <property type="project" value="TreeGrafter"/>
</dbReference>
<evidence type="ECO:0000259" key="7">
    <source>
        <dbReference type="PROSITE" id="PS50089"/>
    </source>
</evidence>
<proteinExistence type="predicted"/>